<evidence type="ECO:0000313" key="1">
    <source>
        <dbReference type="EMBL" id="DAE08661.1"/>
    </source>
</evidence>
<name>A0A8S5PQ56_9CAUD</name>
<proteinExistence type="predicted"/>
<protein>
    <submittedName>
        <fullName evidence="1">Uncharacterized protein</fullName>
    </submittedName>
</protein>
<sequence length="114" mass="12271">MEEKKLSFKEIREFYTERKLDPLHTNSSYHCLDGSKLTTDVGYFESCMENGFLRDLELFMTGKNTGGGNGGVGPLYGDGVLTCKYVGNCYGGEGTVTLVGNGYCGNGGTGVVNK</sequence>
<accession>A0A8S5PQ56</accession>
<dbReference type="EMBL" id="BK015472">
    <property type="protein sequence ID" value="DAE08661.1"/>
    <property type="molecule type" value="Genomic_DNA"/>
</dbReference>
<organism evidence="1">
    <name type="scientific">Myoviridae sp. ctwwN25</name>
    <dbReference type="NCBI Taxonomy" id="2825209"/>
    <lineage>
        <taxon>Viruses</taxon>
        <taxon>Duplodnaviria</taxon>
        <taxon>Heunggongvirae</taxon>
        <taxon>Uroviricota</taxon>
        <taxon>Caudoviricetes</taxon>
    </lineage>
</organism>
<reference evidence="1" key="1">
    <citation type="journal article" date="2021" name="Proc. Natl. Acad. Sci. U.S.A.">
        <title>A Catalog of Tens of Thousands of Viruses from Human Metagenomes Reveals Hidden Associations with Chronic Diseases.</title>
        <authorList>
            <person name="Tisza M.J."/>
            <person name="Buck C.B."/>
        </authorList>
    </citation>
    <scope>NUCLEOTIDE SEQUENCE</scope>
    <source>
        <strain evidence="1">CtwwN25</strain>
    </source>
</reference>